<sequence length="348" mass="39591">MAKRAVHNKEGLITQAEWDAIVGSTGNSSGKSFRYVLGLIVLLMVGLLLFSKYDEEYNVEVPQVETGKGFGEILRIDTHTKSADPNAEDLEKYYAALGIEDRIKNASFFNSTATGESTTEEDPDKARRRENYRVRKEIERAYREHQEQQGQLVACGTSCQAENKQVELAYQKLASQVDRELFGVLLDAKDTKSVRSTSQDQLKKKFEEKKKIILETEKNEEDRQMALEELKDAYEILQDPDARKYYLLYGAKPPEAMRYVSARDGGWGQDMALGTSKYKFVIMWLDYLQSKIGVWGETIVLLSVVAVLLSRLPQVLKQTDRIIEELDWQDKIRAEAAAKAAAQKLKQK</sequence>
<dbReference type="VEuPathDB" id="TriTrypDB:ADEAN_000500300"/>
<keyword evidence="1" id="KW-1133">Transmembrane helix</keyword>
<organism evidence="3 4">
    <name type="scientific">Angomonas deanei</name>
    <dbReference type="NCBI Taxonomy" id="59799"/>
    <lineage>
        <taxon>Eukaryota</taxon>
        <taxon>Discoba</taxon>
        <taxon>Euglenozoa</taxon>
        <taxon>Kinetoplastea</taxon>
        <taxon>Metakinetoplastina</taxon>
        <taxon>Trypanosomatida</taxon>
        <taxon>Trypanosomatidae</taxon>
        <taxon>Strigomonadinae</taxon>
        <taxon>Angomonas</taxon>
    </lineage>
</organism>
<dbReference type="InterPro" id="IPR036869">
    <property type="entry name" value="J_dom_sf"/>
</dbReference>
<evidence type="ECO:0000313" key="3">
    <source>
        <dbReference type="EMBL" id="CAD2217525.1"/>
    </source>
</evidence>
<dbReference type="InterPro" id="IPR001623">
    <property type="entry name" value="DnaJ_domain"/>
</dbReference>
<reference evidence="3 4" key="1">
    <citation type="submission" date="2020-08" db="EMBL/GenBank/DDBJ databases">
        <authorList>
            <person name="Newling K."/>
            <person name="Davey J."/>
            <person name="Forrester S."/>
        </authorList>
    </citation>
    <scope>NUCLEOTIDE SEQUENCE [LARGE SCALE GENOMIC DNA]</scope>
    <source>
        <strain evidence="4">Crithidia deanei Carvalho (ATCC PRA-265)</strain>
    </source>
</reference>
<dbReference type="EMBL" id="LR877153">
    <property type="protein sequence ID" value="CAD2217525.1"/>
    <property type="molecule type" value="Genomic_DNA"/>
</dbReference>
<evidence type="ECO:0000313" key="4">
    <source>
        <dbReference type="Proteomes" id="UP000515908"/>
    </source>
</evidence>
<dbReference type="Proteomes" id="UP000515908">
    <property type="component" value="Chromosome 09"/>
</dbReference>
<name>A0A7G2CDQ0_9TRYP</name>
<dbReference type="PROSITE" id="PS50076">
    <property type="entry name" value="DNAJ_2"/>
    <property type="match status" value="1"/>
</dbReference>
<proteinExistence type="predicted"/>
<keyword evidence="4" id="KW-1185">Reference proteome</keyword>
<keyword evidence="1" id="KW-0812">Transmembrane</keyword>
<evidence type="ECO:0000259" key="2">
    <source>
        <dbReference type="PROSITE" id="PS50076"/>
    </source>
</evidence>
<gene>
    <name evidence="3" type="ORF">ADEAN_000500300</name>
</gene>
<feature type="transmembrane region" description="Helical" evidence="1">
    <location>
        <begin position="32"/>
        <end position="50"/>
    </location>
</feature>
<dbReference type="AlphaFoldDB" id="A0A7G2CDQ0"/>
<dbReference type="SUPFAM" id="SSF46565">
    <property type="entry name" value="Chaperone J-domain"/>
    <property type="match status" value="1"/>
</dbReference>
<protein>
    <recommendedName>
        <fullName evidence="2">J domain-containing protein</fullName>
    </recommendedName>
</protein>
<evidence type="ECO:0000256" key="1">
    <source>
        <dbReference type="SAM" id="Phobius"/>
    </source>
</evidence>
<feature type="domain" description="J" evidence="2">
    <location>
        <begin position="180"/>
        <end position="250"/>
    </location>
</feature>
<keyword evidence="1" id="KW-0472">Membrane</keyword>
<accession>A0A7G2CDQ0</accession>